<keyword evidence="4 5" id="KW-0472">Membrane</keyword>
<accession>A0A8J7ICQ9</accession>
<dbReference type="AlphaFoldDB" id="A0A8J7ICQ9"/>
<dbReference type="EMBL" id="JADCKQ010000003">
    <property type="protein sequence ID" value="MBI1493094.1"/>
    <property type="molecule type" value="Genomic_DNA"/>
</dbReference>
<gene>
    <name evidence="6" type="ORF">H1D41_05530</name>
</gene>
<comment type="caution">
    <text evidence="6">The sequence shown here is derived from an EMBL/GenBank/DDBJ whole genome shotgun (WGS) entry which is preliminary data.</text>
</comment>
<evidence type="ECO:0000256" key="1">
    <source>
        <dbReference type="ARBA" id="ARBA00004141"/>
    </source>
</evidence>
<dbReference type="Pfam" id="PF07264">
    <property type="entry name" value="EI24"/>
    <property type="match status" value="1"/>
</dbReference>
<evidence type="ECO:0000313" key="7">
    <source>
        <dbReference type="Proteomes" id="UP000640583"/>
    </source>
</evidence>
<dbReference type="InterPro" id="IPR059112">
    <property type="entry name" value="CysZ/EI24"/>
</dbReference>
<keyword evidence="2 5" id="KW-0812">Transmembrane</keyword>
<keyword evidence="7" id="KW-1185">Reference proteome</keyword>
<evidence type="ECO:0000256" key="3">
    <source>
        <dbReference type="ARBA" id="ARBA00022989"/>
    </source>
</evidence>
<protein>
    <submittedName>
        <fullName evidence="6">EI24 domain-containing protein</fullName>
    </submittedName>
</protein>
<keyword evidence="3 5" id="KW-1133">Transmembrane helix</keyword>
<feature type="transmembrane region" description="Helical" evidence="5">
    <location>
        <begin position="190"/>
        <end position="218"/>
    </location>
</feature>
<name>A0A8J7ICQ9_9RHOB</name>
<feature type="transmembrane region" description="Helical" evidence="5">
    <location>
        <begin position="66"/>
        <end position="94"/>
    </location>
</feature>
<feature type="transmembrane region" description="Helical" evidence="5">
    <location>
        <begin position="125"/>
        <end position="149"/>
    </location>
</feature>
<evidence type="ECO:0000256" key="4">
    <source>
        <dbReference type="ARBA" id="ARBA00023136"/>
    </source>
</evidence>
<sequence length="228" mass="25507">MFSDFSKTLAQAGDRRFRRVIFLGILLAFALLAAVYGVLILILSLLTPDQIILPWVGEIGGIHEVLSWASLLIMLVLSVFLMVPVASLFTGFFLDEVADAVEEKHHPHLPLVRHRSLAESTVQSLRFLGVLLAANLIALIFCLLLPPLAPFIGVAVNGYLLSREYFTMVAERRLPPEDVRALRKQHRASIWFAGCLMTVPLMIPLFSLVIPVLGIATFTHMYHRLLQR</sequence>
<evidence type="ECO:0000256" key="5">
    <source>
        <dbReference type="SAM" id="Phobius"/>
    </source>
</evidence>
<dbReference type="Proteomes" id="UP000640583">
    <property type="component" value="Unassembled WGS sequence"/>
</dbReference>
<proteinExistence type="predicted"/>
<comment type="subcellular location">
    <subcellularLocation>
        <location evidence="1">Membrane</location>
        <topology evidence="1">Multi-pass membrane protein</topology>
    </subcellularLocation>
</comment>
<organism evidence="6 7">
    <name type="scientific">Halocynthiibacter styelae</name>
    <dbReference type="NCBI Taxonomy" id="2761955"/>
    <lineage>
        <taxon>Bacteria</taxon>
        <taxon>Pseudomonadati</taxon>
        <taxon>Pseudomonadota</taxon>
        <taxon>Alphaproteobacteria</taxon>
        <taxon>Rhodobacterales</taxon>
        <taxon>Paracoccaceae</taxon>
        <taxon>Halocynthiibacter</taxon>
    </lineage>
</organism>
<evidence type="ECO:0000256" key="2">
    <source>
        <dbReference type="ARBA" id="ARBA00022692"/>
    </source>
</evidence>
<feature type="transmembrane region" description="Helical" evidence="5">
    <location>
        <begin position="20"/>
        <end position="46"/>
    </location>
</feature>
<reference evidence="6" key="1">
    <citation type="submission" date="2020-10" db="EMBL/GenBank/DDBJ databases">
        <title>Paenihalocynthiibacter styelae gen. nov., sp. nov., isolated from stalked sea squirt Styela clava.</title>
        <authorList>
            <person name="Kim Y.-O."/>
            <person name="Yoon J.-H."/>
        </authorList>
    </citation>
    <scope>NUCLEOTIDE SEQUENCE</scope>
    <source>
        <strain evidence="6">MYP1-1</strain>
    </source>
</reference>
<evidence type="ECO:0000313" key="6">
    <source>
        <dbReference type="EMBL" id="MBI1493094.1"/>
    </source>
</evidence>